<proteinExistence type="predicted"/>
<reference evidence="1" key="1">
    <citation type="submission" date="2014-09" db="EMBL/GenBank/DDBJ databases">
        <authorList>
            <person name="Magalhaes I.L.F."/>
            <person name="Oliveira U."/>
            <person name="Santos F.R."/>
            <person name="Vidigal T.H.D.A."/>
            <person name="Brescovit A.D."/>
            <person name="Santos A.J."/>
        </authorList>
    </citation>
    <scope>NUCLEOTIDE SEQUENCE</scope>
    <source>
        <tissue evidence="1">Shoot tissue taken approximately 20 cm above the soil surface</tissue>
    </source>
</reference>
<name>A0A0A8ZYE6_ARUDO</name>
<dbReference type="AlphaFoldDB" id="A0A0A8ZYE6"/>
<dbReference type="EMBL" id="GBRH01254039">
    <property type="protein sequence ID" value="JAD43856.1"/>
    <property type="molecule type" value="Transcribed_RNA"/>
</dbReference>
<sequence>MKTEQRNLQTAFACSSIN</sequence>
<protein>
    <submittedName>
        <fullName evidence="1">Uncharacterized protein</fullName>
    </submittedName>
</protein>
<accession>A0A0A8ZYE6</accession>
<reference evidence="1" key="2">
    <citation type="journal article" date="2015" name="Data Brief">
        <title>Shoot transcriptome of the giant reed, Arundo donax.</title>
        <authorList>
            <person name="Barrero R.A."/>
            <person name="Guerrero F.D."/>
            <person name="Moolhuijzen P."/>
            <person name="Goolsby J.A."/>
            <person name="Tidwell J."/>
            <person name="Bellgard S.E."/>
            <person name="Bellgard M.I."/>
        </authorList>
    </citation>
    <scope>NUCLEOTIDE SEQUENCE</scope>
    <source>
        <tissue evidence="1">Shoot tissue taken approximately 20 cm above the soil surface</tissue>
    </source>
</reference>
<evidence type="ECO:0000313" key="1">
    <source>
        <dbReference type="EMBL" id="JAD43856.1"/>
    </source>
</evidence>
<organism evidence="1">
    <name type="scientific">Arundo donax</name>
    <name type="common">Giant reed</name>
    <name type="synonym">Donax arundinaceus</name>
    <dbReference type="NCBI Taxonomy" id="35708"/>
    <lineage>
        <taxon>Eukaryota</taxon>
        <taxon>Viridiplantae</taxon>
        <taxon>Streptophyta</taxon>
        <taxon>Embryophyta</taxon>
        <taxon>Tracheophyta</taxon>
        <taxon>Spermatophyta</taxon>
        <taxon>Magnoliopsida</taxon>
        <taxon>Liliopsida</taxon>
        <taxon>Poales</taxon>
        <taxon>Poaceae</taxon>
        <taxon>PACMAD clade</taxon>
        <taxon>Arundinoideae</taxon>
        <taxon>Arundineae</taxon>
        <taxon>Arundo</taxon>
    </lineage>
</organism>